<evidence type="ECO:0000313" key="2">
    <source>
        <dbReference type="Proteomes" id="UP001174208"/>
    </source>
</evidence>
<keyword evidence="2" id="KW-1185">Reference proteome</keyword>
<accession>A0ABT8KDC9</accession>
<comment type="caution">
    <text evidence="1">The sequence shown here is derived from an EMBL/GenBank/DDBJ whole genome shotgun (WGS) entry which is preliminary data.</text>
</comment>
<evidence type="ECO:0008006" key="3">
    <source>
        <dbReference type="Google" id="ProtNLM"/>
    </source>
</evidence>
<name>A0ABT8KDC9_9MICO</name>
<reference evidence="1" key="1">
    <citation type="submission" date="2023-06" db="EMBL/GenBank/DDBJ databases">
        <title>MT1 and MT2 Draft Genomes of Novel Species.</title>
        <authorList>
            <person name="Venkateswaran K."/>
        </authorList>
    </citation>
    <scope>NUCLEOTIDE SEQUENCE</scope>
    <source>
        <strain evidence="1">F6_8S_P_1B</strain>
    </source>
</reference>
<dbReference type="EMBL" id="JAROCF010000001">
    <property type="protein sequence ID" value="MDN4615473.1"/>
    <property type="molecule type" value="Genomic_DNA"/>
</dbReference>
<dbReference type="RefSeq" id="WP_301208323.1">
    <property type="nucleotide sequence ID" value="NZ_JAROCF010000001.1"/>
</dbReference>
<dbReference type="Proteomes" id="UP001174208">
    <property type="component" value="Unassembled WGS sequence"/>
</dbReference>
<proteinExistence type="predicted"/>
<sequence>MTTKTPLERFQAKPGDAVAVIGAASAEERAVVGPLPTGATETEAVDAAAVVVTFARSRAELVQRYGEQLPALAGAKAVWYLYPKGNKADINRDGVAAEARAFGWRAVSNLAVDDVWSAIRVRPLKEGEE</sequence>
<gene>
    <name evidence="1" type="ORF">P5G50_13545</name>
</gene>
<protein>
    <recommendedName>
        <fullName evidence="3">DUF3052 domain-containing protein</fullName>
    </recommendedName>
</protein>
<organism evidence="1 2">
    <name type="scientific">Leifsonia williamsii</name>
    <dbReference type="NCBI Taxonomy" id="3035919"/>
    <lineage>
        <taxon>Bacteria</taxon>
        <taxon>Bacillati</taxon>
        <taxon>Actinomycetota</taxon>
        <taxon>Actinomycetes</taxon>
        <taxon>Micrococcales</taxon>
        <taxon>Microbacteriaceae</taxon>
        <taxon>Leifsonia</taxon>
    </lineage>
</organism>
<evidence type="ECO:0000313" key="1">
    <source>
        <dbReference type="EMBL" id="MDN4615473.1"/>
    </source>
</evidence>